<feature type="transmembrane region" description="Helical" evidence="6">
    <location>
        <begin position="819"/>
        <end position="838"/>
    </location>
</feature>
<feature type="chain" id="PRO_5030839281" evidence="7">
    <location>
        <begin position="35"/>
        <end position="845"/>
    </location>
</feature>
<organism evidence="11 12">
    <name type="scientific">Mogibacterium timidum</name>
    <dbReference type="NCBI Taxonomy" id="35519"/>
    <lineage>
        <taxon>Bacteria</taxon>
        <taxon>Bacillati</taxon>
        <taxon>Bacillota</taxon>
        <taxon>Clostridia</taxon>
        <taxon>Peptostreptococcales</taxon>
        <taxon>Anaerovoracaceae</taxon>
        <taxon>Mogibacterium</taxon>
    </lineage>
</organism>
<comment type="subcellular location">
    <subcellularLocation>
        <location evidence="1">Secreted</location>
        <location evidence="1">Cell wall</location>
        <topology evidence="1">Peptidoglycan-anchor</topology>
    </subcellularLocation>
</comment>
<evidence type="ECO:0000313" key="12">
    <source>
        <dbReference type="Proteomes" id="UP000526307"/>
    </source>
</evidence>
<feature type="domain" description="CNA-B" evidence="8">
    <location>
        <begin position="623"/>
        <end position="704"/>
    </location>
</feature>
<dbReference type="InterPro" id="IPR041171">
    <property type="entry name" value="SDR_Ig"/>
</dbReference>
<dbReference type="Pfam" id="PF17802">
    <property type="entry name" value="SpaA"/>
    <property type="match status" value="1"/>
</dbReference>
<dbReference type="Proteomes" id="UP000526307">
    <property type="component" value="Unassembled WGS sequence"/>
</dbReference>
<dbReference type="InterPro" id="IPR008966">
    <property type="entry name" value="Adhesion_dom_sf"/>
</dbReference>
<dbReference type="SUPFAM" id="SSF49478">
    <property type="entry name" value="Cna protein B-type domain"/>
    <property type="match status" value="5"/>
</dbReference>
<feature type="domain" description="SDR-like Ig" evidence="10">
    <location>
        <begin position="60"/>
        <end position="155"/>
    </location>
</feature>
<dbReference type="Pfam" id="PF05738">
    <property type="entry name" value="Cna_B"/>
    <property type="match status" value="4"/>
</dbReference>
<dbReference type="RefSeq" id="WP_178978140.1">
    <property type="nucleotide sequence ID" value="NZ_JABXYR010000001.1"/>
</dbReference>
<feature type="domain" description="SpaA-like prealbumin fold" evidence="9">
    <location>
        <begin position="338"/>
        <end position="409"/>
    </location>
</feature>
<dbReference type="SUPFAM" id="SSF49401">
    <property type="entry name" value="Bacterial adhesins"/>
    <property type="match status" value="2"/>
</dbReference>
<keyword evidence="5" id="KW-0572">Peptidoglycan-anchor</keyword>
<evidence type="ECO:0000256" key="2">
    <source>
        <dbReference type="ARBA" id="ARBA00022512"/>
    </source>
</evidence>
<sequence length="845" mass="94628">MESKLKIIGKRLFVFMMSCLMLFGMTPITGQTFAETQHNNVFTEIKLTDSDLTTPVGSADYNKRMQLVAKFALPNNQVHKGDTTVLPIPNELEIYKKETFQIKNDNDEVIANAVTDPDSKTITMTYTDYVDSHSDITGSLHVTVIVDSSVVKKPQTLHLKIEIPHGQTFDLGTLNYTGIQSDNPDEEITKWSFFDKDDPTIVHCRIRVNAKGGSYQYIKVKDTLESESVSYVKSSVQVKKGKWELPAGGGYYSLKNEVDVTDQFPLQYDGNSFTVRFDNISGEGYLIKYDVKLAYTPTNQEIIKNRIFAETNNGKLIDDVVKALYQQSGGEANGYNYTIKIHKESEDGKKLAGAVFEVIRDSSHAKVGEITTDSDGNGSLGGLLKDNYTIKEIKAPEGYMPLTTPIHVKPADFGADKAVLKTVKNKSIPKINICGEKTWDDGNNQDHKRPEKIIVNLLAGGKPVKETEVKAGADGKWKYFFTDLPKYDSEGKEITYTVEEAPVEGYTSKVDGFNIKNSYKPEETSVKVTKKWEDADNQDGKRPSSIKVQLYGNDKKVGEEVTLNEGNSWTHTWAKLPKNAAGIPIKYTVKEVGEVDNYTTSYGEDSQGNIIITNKHVPEKTKVEGQKTWSDNDNQDGKRPESITVNLLADGRKVKEVKATAATDWKYSFTDLPKYENGRVIKYTVTENTVDDYNTEIEGYDIKNSYTPEETSVTVTKRWNDSNDKDRIRPERIKVQLYANGEKKGEAVELKAGSNWSYTWNRLPKKAKGKDIKYTVKEEGSPSGYTVSVDDKDHGNIIITNSHTPKEITRPKTGDANRFIAYLAVMLISAAAVIGLLVSRRRIRN</sequence>
<dbReference type="Gene3D" id="2.60.40.1140">
    <property type="entry name" value="Collagen-binding surface protein Cna, B-type domain"/>
    <property type="match status" value="4"/>
</dbReference>
<dbReference type="AlphaFoldDB" id="A0A7Y9B0U0"/>
<evidence type="ECO:0000259" key="8">
    <source>
        <dbReference type="Pfam" id="PF05738"/>
    </source>
</evidence>
<evidence type="ECO:0000256" key="6">
    <source>
        <dbReference type="SAM" id="Phobius"/>
    </source>
</evidence>
<proteinExistence type="predicted"/>
<dbReference type="InterPro" id="IPR011252">
    <property type="entry name" value="Fibrogen-bd_dom1"/>
</dbReference>
<evidence type="ECO:0000259" key="9">
    <source>
        <dbReference type="Pfam" id="PF17802"/>
    </source>
</evidence>
<keyword evidence="6" id="KW-0812">Transmembrane</keyword>
<accession>A0A7Y9B0U0</accession>
<evidence type="ECO:0000313" key="11">
    <source>
        <dbReference type="EMBL" id="NWO22776.1"/>
    </source>
</evidence>
<feature type="domain" description="CNA-B" evidence="8">
    <location>
        <begin position="434"/>
        <end position="517"/>
    </location>
</feature>
<keyword evidence="6" id="KW-0472">Membrane</keyword>
<evidence type="ECO:0000256" key="7">
    <source>
        <dbReference type="SAM" id="SignalP"/>
    </source>
</evidence>
<dbReference type="Gene3D" id="2.60.40.1280">
    <property type="match status" value="1"/>
</dbReference>
<dbReference type="InterPro" id="IPR041033">
    <property type="entry name" value="SpaA_PFL_dom_1"/>
</dbReference>
<dbReference type="Pfam" id="PF17961">
    <property type="entry name" value="Big_8"/>
    <property type="match status" value="1"/>
</dbReference>
<dbReference type="GO" id="GO:0007155">
    <property type="term" value="P:cell adhesion"/>
    <property type="evidence" value="ECO:0007669"/>
    <property type="project" value="InterPro"/>
</dbReference>
<evidence type="ECO:0000256" key="4">
    <source>
        <dbReference type="ARBA" id="ARBA00022729"/>
    </source>
</evidence>
<name>A0A7Y9B0U0_9FIRM</name>
<feature type="signal peptide" evidence="7">
    <location>
        <begin position="1"/>
        <end position="34"/>
    </location>
</feature>
<dbReference type="EMBL" id="JABXYR010000001">
    <property type="protein sequence ID" value="NWO22776.1"/>
    <property type="molecule type" value="Genomic_DNA"/>
</dbReference>
<dbReference type="Gene3D" id="2.60.40.10">
    <property type="entry name" value="Immunoglobulins"/>
    <property type="match status" value="1"/>
</dbReference>
<keyword evidence="3" id="KW-0964">Secreted</keyword>
<reference evidence="11 12" key="1">
    <citation type="submission" date="2020-06" db="EMBL/GenBank/DDBJ databases">
        <title>Mogibacterium timidum strain W9173 genomic sequence.</title>
        <authorList>
            <person name="Wade W.G."/>
            <person name="Johnston C.D."/>
            <person name="Chen T."/>
            <person name="Dewhirst F.E."/>
        </authorList>
    </citation>
    <scope>NUCLEOTIDE SEQUENCE [LARGE SCALE GENOMIC DNA]</scope>
    <source>
        <strain evidence="11 12">W9173</strain>
    </source>
</reference>
<keyword evidence="6" id="KW-1133">Transmembrane helix</keyword>
<evidence type="ECO:0000256" key="1">
    <source>
        <dbReference type="ARBA" id="ARBA00004168"/>
    </source>
</evidence>
<gene>
    <name evidence="11" type="ORF">HW270_01550</name>
</gene>
<evidence type="ECO:0000256" key="3">
    <source>
        <dbReference type="ARBA" id="ARBA00022525"/>
    </source>
</evidence>
<evidence type="ECO:0000259" key="10">
    <source>
        <dbReference type="Pfam" id="PF17961"/>
    </source>
</evidence>
<dbReference type="InterPro" id="IPR008454">
    <property type="entry name" value="Collagen-bd_Cna-like_B-typ_dom"/>
</dbReference>
<dbReference type="InterPro" id="IPR013783">
    <property type="entry name" value="Ig-like_fold"/>
</dbReference>
<keyword evidence="2" id="KW-0134">Cell wall</keyword>
<evidence type="ECO:0000256" key="5">
    <source>
        <dbReference type="ARBA" id="ARBA00023088"/>
    </source>
</evidence>
<feature type="domain" description="CNA-B" evidence="8">
    <location>
        <begin position="713"/>
        <end position="801"/>
    </location>
</feature>
<protein>
    <submittedName>
        <fullName evidence="11">Cna B-type domain-containing protein</fullName>
    </submittedName>
</protein>
<keyword evidence="12" id="KW-1185">Reference proteome</keyword>
<dbReference type="CDD" id="cd00222">
    <property type="entry name" value="CollagenBindB"/>
    <property type="match status" value="4"/>
</dbReference>
<comment type="caution">
    <text evidence="11">The sequence shown here is derived from an EMBL/GenBank/DDBJ whole genome shotgun (WGS) entry which is preliminary data.</text>
</comment>
<feature type="domain" description="CNA-B" evidence="8">
    <location>
        <begin position="526"/>
        <end position="615"/>
    </location>
</feature>
<keyword evidence="4 7" id="KW-0732">Signal</keyword>